<dbReference type="InParanoid" id="M1DUV1"/>
<organism evidence="1 2">
    <name type="scientific">Solanum tuberosum</name>
    <name type="common">Potato</name>
    <dbReference type="NCBI Taxonomy" id="4113"/>
    <lineage>
        <taxon>Eukaryota</taxon>
        <taxon>Viridiplantae</taxon>
        <taxon>Streptophyta</taxon>
        <taxon>Embryophyta</taxon>
        <taxon>Tracheophyta</taxon>
        <taxon>Spermatophyta</taxon>
        <taxon>Magnoliopsida</taxon>
        <taxon>eudicotyledons</taxon>
        <taxon>Gunneridae</taxon>
        <taxon>Pentapetalae</taxon>
        <taxon>asterids</taxon>
        <taxon>lamiids</taxon>
        <taxon>Solanales</taxon>
        <taxon>Solanaceae</taxon>
        <taxon>Solanoideae</taxon>
        <taxon>Solaneae</taxon>
        <taxon>Solanum</taxon>
    </lineage>
</organism>
<evidence type="ECO:0000313" key="2">
    <source>
        <dbReference type="Proteomes" id="UP000011115"/>
    </source>
</evidence>
<accession>M1DUV1</accession>
<reference evidence="1" key="2">
    <citation type="submission" date="2015-06" db="UniProtKB">
        <authorList>
            <consortium name="EnsemblPlants"/>
        </authorList>
    </citation>
    <scope>IDENTIFICATION</scope>
    <source>
        <strain evidence="1">DM1-3 516 R44</strain>
    </source>
</reference>
<dbReference type="PaxDb" id="4113-PGSC0003DMT400094776"/>
<protein>
    <submittedName>
        <fullName evidence="1">Uncharacterized protein</fullName>
    </submittedName>
</protein>
<proteinExistence type="predicted"/>
<dbReference type="Gramene" id="PGSC0003DMT400094776">
    <property type="protein sequence ID" value="PGSC0003DMT400094776"/>
    <property type="gene ID" value="PGSC0003DMG400044347"/>
</dbReference>
<evidence type="ECO:0000313" key="1">
    <source>
        <dbReference type="EnsemblPlants" id="PGSC0003DMT400094776"/>
    </source>
</evidence>
<reference evidence="2" key="1">
    <citation type="journal article" date="2011" name="Nature">
        <title>Genome sequence and analysis of the tuber crop potato.</title>
        <authorList>
            <consortium name="The Potato Genome Sequencing Consortium"/>
        </authorList>
    </citation>
    <scope>NUCLEOTIDE SEQUENCE [LARGE SCALE GENOMIC DNA]</scope>
    <source>
        <strain evidence="2">cv. DM1-3 516 R44</strain>
    </source>
</reference>
<dbReference type="EnsemblPlants" id="PGSC0003DMT400094776">
    <property type="protein sequence ID" value="PGSC0003DMT400094776"/>
    <property type="gene ID" value="PGSC0003DMG400044347"/>
</dbReference>
<name>M1DUV1_SOLTU</name>
<dbReference type="Proteomes" id="UP000011115">
    <property type="component" value="Unassembled WGS sequence"/>
</dbReference>
<sequence>MDGGNTGKEDSDEVAGAPMTLTLNIYTKKNNWTVLVNTKNVRSNAAQQYGHMEVMRNEEINPVMEAKETNDSGKILQVMQSSNGINHGRKTTQELQHQRKLQWLKGEWVIRVIR</sequence>
<dbReference type="HOGENOM" id="CLU_2125457_0_0_1"/>
<dbReference type="AlphaFoldDB" id="M1DUV1"/>
<keyword evidence="2" id="KW-1185">Reference proteome</keyword>